<dbReference type="OrthoDB" id="442731at2759"/>
<protein>
    <submittedName>
        <fullName evidence="1">Uncharacterized protein</fullName>
    </submittedName>
</protein>
<feature type="non-terminal residue" evidence="1">
    <location>
        <position position="1"/>
    </location>
</feature>
<gene>
    <name evidence="1" type="ORF">EJB05_56196</name>
</gene>
<keyword evidence="2" id="KW-1185">Reference proteome</keyword>
<evidence type="ECO:0000313" key="1">
    <source>
        <dbReference type="EMBL" id="TVT98493.1"/>
    </source>
</evidence>
<accession>A0A5J9SI20</accession>
<dbReference type="EMBL" id="RWGY01000851">
    <property type="protein sequence ID" value="TVT98493.1"/>
    <property type="molecule type" value="Genomic_DNA"/>
</dbReference>
<evidence type="ECO:0000313" key="2">
    <source>
        <dbReference type="Proteomes" id="UP000324897"/>
    </source>
</evidence>
<dbReference type="PANTHER" id="PTHR31263">
    <property type="entry name" value="CELLULASE FAMILY PROTEIN (AFU_ORTHOLOGUE AFUA_5G14560)"/>
    <property type="match status" value="1"/>
</dbReference>
<sequence length="101" mass="11440">MSFRKDLFFILFERLRNDIRDPRQNPGIKGTRGRPISMLGAEAVHTANPRVLVILSGLSFDTDLSFLKDRQVALSFVGKLAFEVHWYSMSATRAWQAGNAN</sequence>
<dbReference type="InterPro" id="IPR017853">
    <property type="entry name" value="GH"/>
</dbReference>
<dbReference type="PANTHER" id="PTHR31263:SF44">
    <property type="entry name" value="OS04G0481200 PROTEIN"/>
    <property type="match status" value="1"/>
</dbReference>
<reference evidence="1 2" key="1">
    <citation type="journal article" date="2019" name="Sci. Rep.">
        <title>A high-quality genome of Eragrostis curvula grass provides insights into Poaceae evolution and supports new strategies to enhance forage quality.</title>
        <authorList>
            <person name="Carballo J."/>
            <person name="Santos B.A.C.M."/>
            <person name="Zappacosta D."/>
            <person name="Garbus I."/>
            <person name="Selva J.P."/>
            <person name="Gallo C.A."/>
            <person name="Diaz A."/>
            <person name="Albertini E."/>
            <person name="Caccamo M."/>
            <person name="Echenique V."/>
        </authorList>
    </citation>
    <scope>NUCLEOTIDE SEQUENCE [LARGE SCALE GENOMIC DNA]</scope>
    <source>
        <strain evidence="2">cv. Victoria</strain>
        <tissue evidence="1">Leaf</tissue>
    </source>
</reference>
<dbReference type="Gene3D" id="3.20.20.80">
    <property type="entry name" value="Glycosidases"/>
    <property type="match status" value="1"/>
</dbReference>
<proteinExistence type="predicted"/>
<name>A0A5J9SI20_9POAL</name>
<dbReference type="Gramene" id="TVT98493">
    <property type="protein sequence ID" value="TVT98493"/>
    <property type="gene ID" value="EJB05_56196"/>
</dbReference>
<organism evidence="1 2">
    <name type="scientific">Eragrostis curvula</name>
    <name type="common">weeping love grass</name>
    <dbReference type="NCBI Taxonomy" id="38414"/>
    <lineage>
        <taxon>Eukaryota</taxon>
        <taxon>Viridiplantae</taxon>
        <taxon>Streptophyta</taxon>
        <taxon>Embryophyta</taxon>
        <taxon>Tracheophyta</taxon>
        <taxon>Spermatophyta</taxon>
        <taxon>Magnoliopsida</taxon>
        <taxon>Liliopsida</taxon>
        <taxon>Poales</taxon>
        <taxon>Poaceae</taxon>
        <taxon>PACMAD clade</taxon>
        <taxon>Chloridoideae</taxon>
        <taxon>Eragrostideae</taxon>
        <taxon>Eragrostidinae</taxon>
        <taxon>Eragrostis</taxon>
    </lineage>
</organism>
<comment type="caution">
    <text evidence="1">The sequence shown here is derived from an EMBL/GenBank/DDBJ whole genome shotgun (WGS) entry which is preliminary data.</text>
</comment>
<dbReference type="AlphaFoldDB" id="A0A5J9SI20"/>
<dbReference type="Proteomes" id="UP000324897">
    <property type="component" value="Unassembled WGS sequence"/>
</dbReference>
<dbReference type="SUPFAM" id="SSF51445">
    <property type="entry name" value="(Trans)glycosidases"/>
    <property type="match status" value="1"/>
</dbReference>